<comment type="subcellular location">
    <subcellularLocation>
        <location evidence="1">Membrane</location>
        <topology evidence="1">Single-pass membrane protein</topology>
    </subcellularLocation>
</comment>
<name>A0A9P8SZI2_9ASCO</name>
<keyword evidence="2 5" id="KW-0812">Transmembrane</keyword>
<dbReference type="GeneID" id="70239293"/>
<reference evidence="7" key="1">
    <citation type="journal article" date="2021" name="Open Biol.">
        <title>Shared evolutionary footprints suggest mitochondrial oxidative damage underlies multiple complex I losses in fungi.</title>
        <authorList>
            <person name="Schikora-Tamarit M.A."/>
            <person name="Marcet-Houben M."/>
            <person name="Nosek J."/>
            <person name="Gabaldon T."/>
        </authorList>
    </citation>
    <scope>NUCLEOTIDE SEQUENCE</scope>
    <source>
        <strain evidence="7">CBS6075</strain>
    </source>
</reference>
<evidence type="ECO:0000256" key="1">
    <source>
        <dbReference type="ARBA" id="ARBA00004167"/>
    </source>
</evidence>
<dbReference type="GO" id="GO:0009100">
    <property type="term" value="P:glycoprotein metabolic process"/>
    <property type="evidence" value="ECO:0007669"/>
    <property type="project" value="UniProtKB-ARBA"/>
</dbReference>
<gene>
    <name evidence="7" type="ORF">OGAPHI_007329</name>
</gene>
<dbReference type="Proteomes" id="UP000769157">
    <property type="component" value="Unassembled WGS sequence"/>
</dbReference>
<dbReference type="Pfam" id="PF04991">
    <property type="entry name" value="LicD"/>
    <property type="match status" value="2"/>
</dbReference>
<dbReference type="OrthoDB" id="444255at2759"/>
<keyword evidence="4 5" id="KW-0472">Membrane</keyword>
<evidence type="ECO:0000313" key="7">
    <source>
        <dbReference type="EMBL" id="KAH3660124.1"/>
    </source>
</evidence>
<feature type="transmembrane region" description="Helical" evidence="5">
    <location>
        <begin position="54"/>
        <end position="72"/>
    </location>
</feature>
<dbReference type="PANTHER" id="PTHR15407">
    <property type="entry name" value="FUKUTIN-RELATED"/>
    <property type="match status" value="1"/>
</dbReference>
<feature type="domain" description="LicD/FKTN/FKRP nucleotidyltransferase" evidence="6">
    <location>
        <begin position="604"/>
        <end position="676"/>
    </location>
</feature>
<keyword evidence="8" id="KW-1185">Reference proteome</keyword>
<evidence type="ECO:0000256" key="5">
    <source>
        <dbReference type="SAM" id="Phobius"/>
    </source>
</evidence>
<evidence type="ECO:0000313" key="8">
    <source>
        <dbReference type="Proteomes" id="UP000769157"/>
    </source>
</evidence>
<sequence length="775" mass="90107">MVQPEEQSFMGDGASSAMGRSSASSSGILGPLKSFVSRFYQVVTHFRTKKMSIFTVYVSLVVMMFLPSIFYMDTNISLLPQNHIDVDTETTLRKLQKYNADNLAYLVFPSETRNNEVLFDPRLVVASWLNSLKFHLKENKGVLDPNFELPFSWSEWVDLNSKFKLNHEFINHWKSEHQDHKKDNFTEMTCDQFRMLFADYEKFVQETCVDLTDVEKEALPSYPFRFKIHDRTGFQLEEPGRILYGASFLQTSAPPPARVHFLGAGLNKSSVIINTQRNPVTHEPVILDRSKDIYSVSEHLLENEARWRSTTKEKVIKDGIRLDHMVNEIQNLYNYDASVQPCYAEDELVYDKSYLLKLSDQVNVMTKVAVTEKDFYYDHEEIMNTMKQKIEQIVRQDPNVNKDTLLDHLLLKQIEREMDVFESSGNAHPAYLREAYMVNTLLGAHFDWRFFNGLDHPVESHQAVIHRIGRAWLRFCYQSGYRTFVAYGSMLGWIRNGLALPWDEDIDVIVSVDSLYKIARNHNQTLVVDVSQEDKYASGIGSFFLDIGSSFYSRVRGSGANAIDGRMIDTSSGVYVDITAIAWTPDYFDEHPIDEVMRTLVDPDYRKKVDIVEDKEAYEKQIDVQANELQNEHKIFHCRNNNVFQLDDLNPMVPTFFEGVRTHVPHKFKELLDRKYPRALDRNYEPEFNPHLTYKKNLRLWVEDAQCPGDDNEGALCQDEDVLEEYIRTKDYTARHLQLLETVYDNALRIEDETVPMKYDDFIIKYADLLNARLG</sequence>
<feature type="domain" description="LicD/FKTN/FKRP nucleotidyltransferase" evidence="6">
    <location>
        <begin position="476"/>
        <end position="590"/>
    </location>
</feature>
<protein>
    <recommendedName>
        <fullName evidence="6">LicD/FKTN/FKRP nucleotidyltransferase domain-containing protein</fullName>
    </recommendedName>
</protein>
<evidence type="ECO:0000256" key="3">
    <source>
        <dbReference type="ARBA" id="ARBA00022989"/>
    </source>
</evidence>
<dbReference type="GO" id="GO:0016020">
    <property type="term" value="C:membrane"/>
    <property type="evidence" value="ECO:0007669"/>
    <property type="project" value="UniProtKB-SubCell"/>
</dbReference>
<accession>A0A9P8SZI2</accession>
<proteinExistence type="predicted"/>
<dbReference type="PANTHER" id="PTHR15407:SF28">
    <property type="entry name" value="RIBITOL-5-PHOSPHATE TRANSFERASE FKTN"/>
    <property type="match status" value="1"/>
</dbReference>
<evidence type="ECO:0000256" key="2">
    <source>
        <dbReference type="ARBA" id="ARBA00022692"/>
    </source>
</evidence>
<reference evidence="7" key="2">
    <citation type="submission" date="2021-01" db="EMBL/GenBank/DDBJ databases">
        <authorList>
            <person name="Schikora-Tamarit M.A."/>
        </authorList>
    </citation>
    <scope>NUCLEOTIDE SEQUENCE</scope>
    <source>
        <strain evidence="7">CBS6075</strain>
    </source>
</reference>
<dbReference type="AlphaFoldDB" id="A0A9P8SZI2"/>
<dbReference type="EMBL" id="JAEUBE010000511">
    <property type="protein sequence ID" value="KAH3660124.1"/>
    <property type="molecule type" value="Genomic_DNA"/>
</dbReference>
<organism evidence="7 8">
    <name type="scientific">Ogataea philodendri</name>
    <dbReference type="NCBI Taxonomy" id="1378263"/>
    <lineage>
        <taxon>Eukaryota</taxon>
        <taxon>Fungi</taxon>
        <taxon>Dikarya</taxon>
        <taxon>Ascomycota</taxon>
        <taxon>Saccharomycotina</taxon>
        <taxon>Pichiomycetes</taxon>
        <taxon>Pichiales</taxon>
        <taxon>Pichiaceae</taxon>
        <taxon>Ogataea</taxon>
    </lineage>
</organism>
<dbReference type="InterPro" id="IPR009644">
    <property type="entry name" value="FKTN/MNN4/W02B3.4-1"/>
</dbReference>
<keyword evidence="3 5" id="KW-1133">Transmembrane helix</keyword>
<evidence type="ECO:0000259" key="6">
    <source>
        <dbReference type="Pfam" id="PF04991"/>
    </source>
</evidence>
<dbReference type="InterPro" id="IPR007074">
    <property type="entry name" value="LicD/FKTN/FKRP_NTP_transf"/>
</dbReference>
<comment type="caution">
    <text evidence="7">The sequence shown here is derived from an EMBL/GenBank/DDBJ whole genome shotgun (WGS) entry which is preliminary data.</text>
</comment>
<dbReference type="RefSeq" id="XP_046057835.1">
    <property type="nucleotide sequence ID" value="XM_046208713.1"/>
</dbReference>
<evidence type="ECO:0000256" key="4">
    <source>
        <dbReference type="ARBA" id="ARBA00023136"/>
    </source>
</evidence>